<accession>A0A9W4PD44</accession>
<dbReference type="EMBL" id="CAKKMG010000014">
    <property type="protein sequence ID" value="CAH0185445.1"/>
    <property type="molecule type" value="Genomic_DNA"/>
</dbReference>
<dbReference type="Proteomes" id="UP000789326">
    <property type="component" value="Unassembled WGS sequence"/>
</dbReference>
<keyword evidence="1" id="KW-0812">Transmembrane</keyword>
<reference evidence="2" key="1">
    <citation type="submission" date="2021-11" db="EMBL/GenBank/DDBJ databases">
        <authorList>
            <person name="Bulgarelli D."/>
        </authorList>
    </citation>
    <scope>NUCLEOTIDE SEQUENCE</scope>
    <source>
        <strain evidence="2">Bi133</strain>
    </source>
</reference>
<protein>
    <submittedName>
        <fullName evidence="2">Uncharacterized protein</fullName>
    </submittedName>
</protein>
<evidence type="ECO:0000256" key="1">
    <source>
        <dbReference type="SAM" id="Phobius"/>
    </source>
</evidence>
<dbReference type="AlphaFoldDB" id="A0A9W4PD44"/>
<sequence>MPQRLENHEQRISLLETNYGEVIKEISVIKQGQDQIEKTVLQTSNSQKDILVSQNQTMLQHLLTINQKQEEVKGQVQLTKIAAEKDVTVAKMSKQEKVLVALLSAPGLLLAAFEYIPKILNSFGG</sequence>
<proteinExistence type="predicted"/>
<gene>
    <name evidence="2" type="ORF">SRABI133_01532</name>
</gene>
<name>A0A9W4PD44_9BACI</name>
<evidence type="ECO:0000313" key="3">
    <source>
        <dbReference type="Proteomes" id="UP000789326"/>
    </source>
</evidence>
<keyword evidence="1" id="KW-1133">Transmembrane helix</keyword>
<comment type="caution">
    <text evidence="2">The sequence shown here is derived from an EMBL/GenBank/DDBJ whole genome shotgun (WGS) entry which is preliminary data.</text>
</comment>
<feature type="transmembrane region" description="Helical" evidence="1">
    <location>
        <begin position="98"/>
        <end position="116"/>
    </location>
</feature>
<keyword evidence="1" id="KW-0472">Membrane</keyword>
<organism evidence="2 3">
    <name type="scientific">Peribacillus simplex</name>
    <dbReference type="NCBI Taxonomy" id="1478"/>
    <lineage>
        <taxon>Bacteria</taxon>
        <taxon>Bacillati</taxon>
        <taxon>Bacillota</taxon>
        <taxon>Bacilli</taxon>
        <taxon>Bacillales</taxon>
        <taxon>Bacillaceae</taxon>
        <taxon>Peribacillus</taxon>
    </lineage>
</organism>
<dbReference type="RefSeq" id="WP_230301413.1">
    <property type="nucleotide sequence ID" value="NZ_CAKKMG010000014.1"/>
</dbReference>
<evidence type="ECO:0000313" key="2">
    <source>
        <dbReference type="EMBL" id="CAH0185445.1"/>
    </source>
</evidence>